<protein>
    <submittedName>
        <fullName evidence="1">Uncharacterized protein</fullName>
    </submittedName>
</protein>
<evidence type="ECO:0000313" key="2">
    <source>
        <dbReference type="Proteomes" id="UP001189429"/>
    </source>
</evidence>
<dbReference type="EMBL" id="CAUYUJ010022690">
    <property type="protein sequence ID" value="CAK0912030.1"/>
    <property type="molecule type" value="Genomic_DNA"/>
</dbReference>
<dbReference type="Gene3D" id="3.40.50.150">
    <property type="entry name" value="Vaccinia Virus protein VP39"/>
    <property type="match status" value="1"/>
</dbReference>
<keyword evidence="2" id="KW-1185">Reference proteome</keyword>
<proteinExistence type="predicted"/>
<dbReference type="InterPro" id="IPR029063">
    <property type="entry name" value="SAM-dependent_MTases_sf"/>
</dbReference>
<organism evidence="1 2">
    <name type="scientific">Prorocentrum cordatum</name>
    <dbReference type="NCBI Taxonomy" id="2364126"/>
    <lineage>
        <taxon>Eukaryota</taxon>
        <taxon>Sar</taxon>
        <taxon>Alveolata</taxon>
        <taxon>Dinophyceae</taxon>
        <taxon>Prorocentrales</taxon>
        <taxon>Prorocentraceae</taxon>
        <taxon>Prorocentrum</taxon>
    </lineage>
</organism>
<accession>A0ABN9YJV8</accession>
<evidence type="ECO:0000313" key="1">
    <source>
        <dbReference type="EMBL" id="CAK0912030.1"/>
    </source>
</evidence>
<name>A0ABN9YJV8_9DINO</name>
<gene>
    <name evidence="1" type="ORF">PCOR1329_LOCUS85714</name>
</gene>
<comment type="caution">
    <text evidence="1">The sequence shown here is derived from an EMBL/GenBank/DDBJ whole genome shotgun (WGS) entry which is preliminary data.</text>
</comment>
<sequence>ASPPASAVSPAPRPRATAPARTWAARGLVIVCNLLTAGCGADPADEGLAKDLLPDKKDDAWTTSSRFKRDLVELLGSGGETVLELGAHVGHCTRVLSRLFGAVIAVEHSEA</sequence>
<reference evidence="1" key="1">
    <citation type="submission" date="2023-10" db="EMBL/GenBank/DDBJ databases">
        <authorList>
            <person name="Chen Y."/>
            <person name="Shah S."/>
            <person name="Dougan E. K."/>
            <person name="Thang M."/>
            <person name="Chan C."/>
        </authorList>
    </citation>
    <scope>NUCLEOTIDE SEQUENCE [LARGE SCALE GENOMIC DNA]</scope>
</reference>
<dbReference type="SUPFAM" id="SSF53335">
    <property type="entry name" value="S-adenosyl-L-methionine-dependent methyltransferases"/>
    <property type="match status" value="1"/>
</dbReference>
<dbReference type="Proteomes" id="UP001189429">
    <property type="component" value="Unassembled WGS sequence"/>
</dbReference>
<feature type="non-terminal residue" evidence="1">
    <location>
        <position position="111"/>
    </location>
</feature>
<feature type="non-terminal residue" evidence="1">
    <location>
        <position position="1"/>
    </location>
</feature>